<keyword evidence="2" id="KW-0285">Flavoprotein</keyword>
<organism evidence="8 9">
    <name type="scientific">Amycolatopsis xylanica</name>
    <dbReference type="NCBI Taxonomy" id="589385"/>
    <lineage>
        <taxon>Bacteria</taxon>
        <taxon>Bacillati</taxon>
        <taxon>Actinomycetota</taxon>
        <taxon>Actinomycetes</taxon>
        <taxon>Pseudonocardiales</taxon>
        <taxon>Pseudonocardiaceae</taxon>
        <taxon>Amycolatopsis</taxon>
    </lineage>
</organism>
<dbReference type="Gene3D" id="3.30.390.30">
    <property type="match status" value="1"/>
</dbReference>
<dbReference type="PANTHER" id="PTHR43557">
    <property type="entry name" value="APOPTOSIS-INDUCING FACTOR 1"/>
    <property type="match status" value="1"/>
</dbReference>
<dbReference type="Pfam" id="PF07992">
    <property type="entry name" value="Pyr_redox_2"/>
    <property type="match status" value="1"/>
</dbReference>
<evidence type="ECO:0000256" key="5">
    <source>
        <dbReference type="SAM" id="MobiDB-lite"/>
    </source>
</evidence>
<dbReference type="GO" id="GO:0005737">
    <property type="term" value="C:cytoplasm"/>
    <property type="evidence" value="ECO:0007669"/>
    <property type="project" value="TreeGrafter"/>
</dbReference>
<evidence type="ECO:0000313" key="8">
    <source>
        <dbReference type="EMBL" id="SDZ37913.1"/>
    </source>
</evidence>
<keyword evidence="9" id="KW-1185">Reference proteome</keyword>
<dbReference type="InterPro" id="IPR028202">
    <property type="entry name" value="Reductase_C"/>
</dbReference>
<dbReference type="PRINTS" id="PR00411">
    <property type="entry name" value="PNDRDTASEI"/>
</dbReference>
<sequence length="429" mass="45148">MTDHTEQIVIVGAGPAGLRAAERLRELGFGGRLMIIGSEPDMPYHRPALSRQLIAGTATPPDVRLAAPGDVDAVWRFNTTAVHLQPRRRVVHLPGAEEVRYDGLVIATGVESRRLPSAPYDHPCVFVVRTLADAMALRHGLAASEGPVAVIGGGFLGCEIASTVRELGREAVIVGQAPTLLGDVLGPEVGRRLTSLHADHGVRLALGTSIRRWLPERRSLGIQLVDGNLLDVSCAVIAVGTVPSVSWLRGAGLPIADGLACGPTCHVVGTDSVVAAGDVAQWPNLRFGSAPQRVEHWLNAVEMGCAAAESLLAGPRAARPFAPVPRFSSEQHGVRIQVAGMPALGTDTVELSPPESGDRSVTGFVRDGRLVGVVCLNSPAAMLSWTAEIAEQNPVSRVERENSRASGQTRHRPAGGGAHRRRTDVVAGG</sequence>
<dbReference type="SUPFAM" id="SSF55424">
    <property type="entry name" value="FAD/NAD-linked reductases, dimerisation (C-terminal) domain"/>
    <property type="match status" value="1"/>
</dbReference>
<dbReference type="InterPro" id="IPR016156">
    <property type="entry name" value="FAD/NAD-linked_Rdtase_dimer_sf"/>
</dbReference>
<reference evidence="8 9" key="1">
    <citation type="submission" date="2016-10" db="EMBL/GenBank/DDBJ databases">
        <authorList>
            <person name="de Groot N.N."/>
        </authorList>
    </citation>
    <scope>NUCLEOTIDE SEQUENCE [LARGE SCALE GENOMIC DNA]</scope>
    <source>
        <strain evidence="8 9">CPCC 202699</strain>
    </source>
</reference>
<dbReference type="STRING" id="589385.SAMN05421504_11442"/>
<evidence type="ECO:0000256" key="2">
    <source>
        <dbReference type="ARBA" id="ARBA00022630"/>
    </source>
</evidence>
<feature type="region of interest" description="Disordered" evidence="5">
    <location>
        <begin position="394"/>
        <end position="429"/>
    </location>
</feature>
<feature type="domain" description="FAD/NAD(P)-binding" evidence="6">
    <location>
        <begin position="7"/>
        <end position="304"/>
    </location>
</feature>
<proteinExistence type="predicted"/>
<dbReference type="PRINTS" id="PR00368">
    <property type="entry name" value="FADPNR"/>
</dbReference>
<dbReference type="EMBL" id="FNON01000014">
    <property type="protein sequence ID" value="SDZ37913.1"/>
    <property type="molecule type" value="Genomic_DNA"/>
</dbReference>
<dbReference type="InterPro" id="IPR050446">
    <property type="entry name" value="FAD-oxidoreductase/Apoptosis"/>
</dbReference>
<dbReference type="RefSeq" id="WP_245757717.1">
    <property type="nucleotide sequence ID" value="NZ_FNON01000014.1"/>
</dbReference>
<evidence type="ECO:0000256" key="3">
    <source>
        <dbReference type="ARBA" id="ARBA00022827"/>
    </source>
</evidence>
<dbReference type="InterPro" id="IPR036188">
    <property type="entry name" value="FAD/NAD-bd_sf"/>
</dbReference>
<dbReference type="InterPro" id="IPR023753">
    <property type="entry name" value="FAD/NAD-binding_dom"/>
</dbReference>
<name>A0A1H3SIM5_9PSEU</name>
<evidence type="ECO:0000259" key="7">
    <source>
        <dbReference type="Pfam" id="PF14759"/>
    </source>
</evidence>
<gene>
    <name evidence="8" type="ORF">SAMN05421504_11442</name>
</gene>
<dbReference type="Proteomes" id="UP000199515">
    <property type="component" value="Unassembled WGS sequence"/>
</dbReference>
<dbReference type="GO" id="GO:0016651">
    <property type="term" value="F:oxidoreductase activity, acting on NAD(P)H"/>
    <property type="evidence" value="ECO:0007669"/>
    <property type="project" value="TreeGrafter"/>
</dbReference>
<evidence type="ECO:0000313" key="9">
    <source>
        <dbReference type="Proteomes" id="UP000199515"/>
    </source>
</evidence>
<protein>
    <submittedName>
        <fullName evidence="8">Reductase C-terminal</fullName>
    </submittedName>
</protein>
<feature type="domain" description="Reductase C-terminal" evidence="7">
    <location>
        <begin position="329"/>
        <end position="397"/>
    </location>
</feature>
<evidence type="ECO:0000259" key="6">
    <source>
        <dbReference type="Pfam" id="PF07992"/>
    </source>
</evidence>
<dbReference type="Gene3D" id="3.50.50.60">
    <property type="entry name" value="FAD/NAD(P)-binding domain"/>
    <property type="match status" value="2"/>
</dbReference>
<dbReference type="PANTHER" id="PTHR43557:SF2">
    <property type="entry name" value="RIESKE DOMAIN-CONTAINING PROTEIN-RELATED"/>
    <property type="match status" value="1"/>
</dbReference>
<feature type="compositionally biased region" description="Basic residues" evidence="5">
    <location>
        <begin position="409"/>
        <end position="422"/>
    </location>
</feature>
<dbReference type="SUPFAM" id="SSF51905">
    <property type="entry name" value="FAD/NAD(P)-binding domain"/>
    <property type="match status" value="2"/>
</dbReference>
<evidence type="ECO:0000256" key="4">
    <source>
        <dbReference type="ARBA" id="ARBA00023002"/>
    </source>
</evidence>
<dbReference type="Pfam" id="PF14759">
    <property type="entry name" value="Reductase_C"/>
    <property type="match status" value="1"/>
</dbReference>
<accession>A0A1H3SIM5</accession>
<dbReference type="AlphaFoldDB" id="A0A1H3SIM5"/>
<evidence type="ECO:0000256" key="1">
    <source>
        <dbReference type="ARBA" id="ARBA00001974"/>
    </source>
</evidence>
<comment type="cofactor">
    <cofactor evidence="1">
        <name>FAD</name>
        <dbReference type="ChEBI" id="CHEBI:57692"/>
    </cofactor>
</comment>
<keyword evidence="4" id="KW-0560">Oxidoreductase</keyword>
<keyword evidence="3" id="KW-0274">FAD</keyword>